<dbReference type="SUPFAM" id="SSF56672">
    <property type="entry name" value="DNA/RNA polymerases"/>
    <property type="match status" value="1"/>
</dbReference>
<name>A0A2N9IFP4_FAGSY</name>
<feature type="compositionally biased region" description="Polar residues" evidence="1">
    <location>
        <begin position="252"/>
        <end position="281"/>
    </location>
</feature>
<proteinExistence type="predicted"/>
<dbReference type="Pfam" id="PF07727">
    <property type="entry name" value="RVT_2"/>
    <property type="match status" value="1"/>
</dbReference>
<dbReference type="InterPro" id="IPR013103">
    <property type="entry name" value="RVT_2"/>
</dbReference>
<feature type="compositionally biased region" description="Pro residues" evidence="1">
    <location>
        <begin position="503"/>
        <end position="518"/>
    </location>
</feature>
<accession>A0A2N9IFP4</accession>
<dbReference type="CDD" id="cd09272">
    <property type="entry name" value="RNase_HI_RT_Ty1"/>
    <property type="match status" value="1"/>
</dbReference>
<feature type="region of interest" description="Disordered" evidence="1">
    <location>
        <begin position="252"/>
        <end position="308"/>
    </location>
</feature>
<protein>
    <recommendedName>
        <fullName evidence="2">Reverse transcriptase Ty1/copia-type domain-containing protein</fullName>
    </recommendedName>
</protein>
<feature type="compositionally biased region" description="Polar residues" evidence="1">
    <location>
        <begin position="296"/>
        <end position="307"/>
    </location>
</feature>
<feature type="region of interest" description="Disordered" evidence="1">
    <location>
        <begin position="1"/>
        <end position="34"/>
    </location>
</feature>
<dbReference type="Pfam" id="PF14223">
    <property type="entry name" value="Retrotran_gag_2"/>
    <property type="match status" value="1"/>
</dbReference>
<dbReference type="AlphaFoldDB" id="A0A2N9IFP4"/>
<evidence type="ECO:0000259" key="2">
    <source>
        <dbReference type="Pfam" id="PF07727"/>
    </source>
</evidence>
<gene>
    <name evidence="3" type="ORF">FSB_LOCUS50775</name>
</gene>
<organism evidence="3">
    <name type="scientific">Fagus sylvatica</name>
    <name type="common">Beechnut</name>
    <dbReference type="NCBI Taxonomy" id="28930"/>
    <lineage>
        <taxon>Eukaryota</taxon>
        <taxon>Viridiplantae</taxon>
        <taxon>Streptophyta</taxon>
        <taxon>Embryophyta</taxon>
        <taxon>Tracheophyta</taxon>
        <taxon>Spermatophyta</taxon>
        <taxon>Magnoliopsida</taxon>
        <taxon>eudicotyledons</taxon>
        <taxon>Gunneridae</taxon>
        <taxon>Pentapetalae</taxon>
        <taxon>rosids</taxon>
        <taxon>fabids</taxon>
        <taxon>Fagales</taxon>
        <taxon>Fagaceae</taxon>
        <taxon>Fagus</taxon>
    </lineage>
</organism>
<dbReference type="InterPro" id="IPR043502">
    <property type="entry name" value="DNA/RNA_pol_sf"/>
</dbReference>
<dbReference type="EMBL" id="OIVN01005543">
    <property type="protein sequence ID" value="SPD22893.1"/>
    <property type="molecule type" value="Genomic_DNA"/>
</dbReference>
<evidence type="ECO:0000313" key="3">
    <source>
        <dbReference type="EMBL" id="SPD22893.1"/>
    </source>
</evidence>
<feature type="region of interest" description="Disordered" evidence="1">
    <location>
        <begin position="494"/>
        <end position="525"/>
    </location>
</feature>
<sequence length="1078" mass="118397">MVSELPISNEPTIPISTMSSSSSETPTLTLNTQPSSATDQTLIALNISAQINEKLTPSTFPQWRAQFEALLIGYGLLDYVEGTLPCPPSTGTSADDLRKTHWVRQDKLILSAILASTSSSITPLIATAKTSHGAWTKLNTLYASRSRTRAMQLKEELTLIQRGNRTIPDYLHAVKALADEIAVIDHPISDDDLTLYVLNGLGADFREIAGPIRARESSLTFEELHDLLVGHEAYLRRLEAATQHLVASANYTKTKQGGSTPWSSKPNGPAQQRWSQGSSPNRHSHGAQRDGRRSNHQSGRPNNSNRRYQPKCQLCDQLGHTAKYCSQFNSQNLSANCATTSSGKDKTWLLDSAASHNITGDLSNLSIHSEYDGTDEVILGDGSAQPYFSPSNPAPPLPNQTAQSTHHCLPLFFEAPLAVVPPSTLSGVPPSPPLQEGAAAIVAQSSGNSETPSGALLHNCLHALGSIPPSHARLGESSSSLPLISPIAINFSQSSAAASTPSSPNPDSPPIPEIPNPPQRTHQMTTRSMNQIFKPKQLHTVSKYPLPQPIEPTSVSQAVSQPHWREAMSNELTALMKHGTWDLILPPSHCKPVGCKWVFRVKRKADGSVDRFKARLVAKGYNQRPGVDYKDTFSPVVKPATIRAVLSIAVMNGWSLRQMDVNNAFLNGELTETVFMEQPPGFKDLSKPNHVCRLKKAIYGLKQAPRAWYTALKNAILQLGFSNSKADSSLFIYSQGSTLCYFLVYVDDLVITGNNSLFVTSIIKRLGDMFSLKDMGSLHFFLGVEVIPTPAGLFLSQHKYIRELLAKTSMSGAKDVSTPLSTTQSLQLIDGTAAVDSSEFRRILGSLQYLSLTRPDISFAVNKLSQFMHKPTSNHWTAIKRLLRYLKQTIFHGIQITNTGPPVLRTYSDADWAGNIDDRTSTSAYISFLGSNPISWSSKKQRAVARSTTEAEYRALATAASETMWLSILFKELNFPVKDSPQLLCDNLGATHLSFNPVNHSRMKHIQIDLHFVRDLVQKGSLQVRHVHTQDQLADLLTKPLSRQRTELLRTKIGLADGSSILRGRIREECVNHKTEHV</sequence>
<dbReference type="PANTHER" id="PTHR47481">
    <property type="match status" value="1"/>
</dbReference>
<feature type="compositionally biased region" description="Low complexity" evidence="1">
    <location>
        <begin position="10"/>
        <end position="32"/>
    </location>
</feature>
<feature type="domain" description="Reverse transcriptase Ty1/copia-type" evidence="2">
    <location>
        <begin position="580"/>
        <end position="820"/>
    </location>
</feature>
<reference evidence="3" key="1">
    <citation type="submission" date="2018-02" db="EMBL/GenBank/DDBJ databases">
        <authorList>
            <person name="Cohen D.B."/>
            <person name="Kent A.D."/>
        </authorList>
    </citation>
    <scope>NUCLEOTIDE SEQUENCE</scope>
</reference>
<evidence type="ECO:0000256" key="1">
    <source>
        <dbReference type="SAM" id="MobiDB-lite"/>
    </source>
</evidence>
<dbReference type="PANTHER" id="PTHR47481:SF9">
    <property type="entry name" value="RETROTRANSPOSON GAG DOMAIN-CONTAINING PROTEIN"/>
    <property type="match status" value="1"/>
</dbReference>